<evidence type="ECO:0000313" key="4">
    <source>
        <dbReference type="Proteomes" id="UP000265520"/>
    </source>
</evidence>
<dbReference type="GO" id="GO:0005524">
    <property type="term" value="F:ATP binding"/>
    <property type="evidence" value="ECO:0007669"/>
    <property type="project" value="UniProtKB-KW"/>
</dbReference>
<evidence type="ECO:0000256" key="1">
    <source>
        <dbReference type="ARBA" id="ARBA00022741"/>
    </source>
</evidence>
<dbReference type="AlphaFoldDB" id="A0A392MF69"/>
<keyword evidence="4" id="KW-1185">Reference proteome</keyword>
<protein>
    <submittedName>
        <fullName evidence="3">Putative serine/threonine-protein kinase</fullName>
    </submittedName>
</protein>
<sequence length="237" mass="26354">MLHVSAQEYGRCPTSFSCGYLGNITFPFTVTKSPHSGVLALSGCDHNDTTAIKSIQLGKTPSEQSLIVTYVDRDIITVIDEAQRNNLRSKNCRAFHNLTLPPTSSLASFYIKYNITMFKCNHSLSVTPPKLYVKYANCSGYNIYYDPQNVDKPPGFKVPSSLAQCTVFQVATRDLPSYDPFDFLSPGISIEVQLSDDCNKCRRHQGGRCQLDIHGKFLCDQGSRIWLLKILVLGVGV</sequence>
<dbReference type="PANTHER" id="PTHR46008">
    <property type="entry name" value="LEAF RUST 10 DISEASE-RESISTANCE LOCUS RECEPTOR-LIKE PROTEIN KINASE-LIKE 1.4"/>
    <property type="match status" value="1"/>
</dbReference>
<feature type="non-terminal residue" evidence="3">
    <location>
        <position position="237"/>
    </location>
</feature>
<gene>
    <name evidence="3" type="ORF">A2U01_0006574</name>
</gene>
<dbReference type="GO" id="GO:0016301">
    <property type="term" value="F:kinase activity"/>
    <property type="evidence" value="ECO:0007669"/>
    <property type="project" value="UniProtKB-KW"/>
</dbReference>
<name>A0A392MF69_9FABA</name>
<keyword evidence="3" id="KW-0808">Transferase</keyword>
<organism evidence="3 4">
    <name type="scientific">Trifolium medium</name>
    <dbReference type="NCBI Taxonomy" id="97028"/>
    <lineage>
        <taxon>Eukaryota</taxon>
        <taxon>Viridiplantae</taxon>
        <taxon>Streptophyta</taxon>
        <taxon>Embryophyta</taxon>
        <taxon>Tracheophyta</taxon>
        <taxon>Spermatophyta</taxon>
        <taxon>Magnoliopsida</taxon>
        <taxon>eudicotyledons</taxon>
        <taxon>Gunneridae</taxon>
        <taxon>Pentapetalae</taxon>
        <taxon>rosids</taxon>
        <taxon>fabids</taxon>
        <taxon>Fabales</taxon>
        <taxon>Fabaceae</taxon>
        <taxon>Papilionoideae</taxon>
        <taxon>50 kb inversion clade</taxon>
        <taxon>NPAAA clade</taxon>
        <taxon>Hologalegina</taxon>
        <taxon>IRL clade</taxon>
        <taxon>Trifolieae</taxon>
        <taxon>Trifolium</taxon>
    </lineage>
</organism>
<evidence type="ECO:0000256" key="2">
    <source>
        <dbReference type="ARBA" id="ARBA00022840"/>
    </source>
</evidence>
<accession>A0A392MF69</accession>
<reference evidence="3 4" key="1">
    <citation type="journal article" date="2018" name="Front. Plant Sci.">
        <title>Red Clover (Trifolium pratense) and Zigzag Clover (T. medium) - A Picture of Genomic Similarities and Differences.</title>
        <authorList>
            <person name="Dluhosova J."/>
            <person name="Istvanek J."/>
            <person name="Nedelnik J."/>
            <person name="Repkova J."/>
        </authorList>
    </citation>
    <scope>NUCLEOTIDE SEQUENCE [LARGE SCALE GENOMIC DNA]</scope>
    <source>
        <strain evidence="4">cv. 10/8</strain>
        <tissue evidence="3">Leaf</tissue>
    </source>
</reference>
<keyword evidence="1" id="KW-0547">Nucleotide-binding</keyword>
<dbReference type="PANTHER" id="PTHR46008:SF2">
    <property type="entry name" value="LEAF RUST 10 DISEASE-RESISTANCE LOCUS RECEPTOR-LIKE PROTEIN KINASE-LIKE 1.4"/>
    <property type="match status" value="1"/>
</dbReference>
<comment type="caution">
    <text evidence="3">The sequence shown here is derived from an EMBL/GenBank/DDBJ whole genome shotgun (WGS) entry which is preliminary data.</text>
</comment>
<keyword evidence="3" id="KW-0418">Kinase</keyword>
<evidence type="ECO:0000313" key="3">
    <source>
        <dbReference type="EMBL" id="MCH85725.1"/>
    </source>
</evidence>
<keyword evidence="2" id="KW-0067">ATP-binding</keyword>
<dbReference type="Proteomes" id="UP000265520">
    <property type="component" value="Unassembled WGS sequence"/>
</dbReference>
<proteinExistence type="predicted"/>
<dbReference type="EMBL" id="LXQA010009023">
    <property type="protein sequence ID" value="MCH85725.1"/>
    <property type="molecule type" value="Genomic_DNA"/>
</dbReference>